<dbReference type="SUPFAM" id="SSF50156">
    <property type="entry name" value="PDZ domain-like"/>
    <property type="match status" value="1"/>
</dbReference>
<evidence type="ECO:0000256" key="2">
    <source>
        <dbReference type="ARBA" id="ARBA00022670"/>
    </source>
</evidence>
<dbReference type="InterPro" id="IPR001478">
    <property type="entry name" value="PDZ"/>
</dbReference>
<dbReference type="AlphaFoldDB" id="A0A5C5VJ55"/>
<dbReference type="Gene3D" id="3.30.750.44">
    <property type="match status" value="1"/>
</dbReference>
<proteinExistence type="inferred from homology"/>
<evidence type="ECO:0000256" key="3">
    <source>
        <dbReference type="ARBA" id="ARBA00022801"/>
    </source>
</evidence>
<dbReference type="EC" id="3.4.21.102" evidence="8"/>
<accession>A0A5C5VJ55</accession>
<keyword evidence="4 5" id="KW-0720">Serine protease</keyword>
<dbReference type="InterPro" id="IPR029045">
    <property type="entry name" value="ClpP/crotonase-like_dom_sf"/>
</dbReference>
<evidence type="ECO:0000256" key="4">
    <source>
        <dbReference type="ARBA" id="ARBA00022825"/>
    </source>
</evidence>
<dbReference type="InterPro" id="IPR004447">
    <property type="entry name" value="Peptidase_S41A"/>
</dbReference>
<evidence type="ECO:0000313" key="9">
    <source>
        <dbReference type="Proteomes" id="UP000316714"/>
    </source>
</evidence>
<dbReference type="OrthoDB" id="9812068at2"/>
<keyword evidence="9" id="KW-1185">Reference proteome</keyword>
<dbReference type="InterPro" id="IPR005151">
    <property type="entry name" value="Tail-specific_protease"/>
</dbReference>
<dbReference type="Pfam" id="PF03572">
    <property type="entry name" value="Peptidase_S41"/>
    <property type="match status" value="1"/>
</dbReference>
<dbReference type="EMBL" id="SIHJ01000001">
    <property type="protein sequence ID" value="TWT38121.1"/>
    <property type="molecule type" value="Genomic_DNA"/>
</dbReference>
<dbReference type="GO" id="GO:0006508">
    <property type="term" value="P:proteolysis"/>
    <property type="evidence" value="ECO:0007669"/>
    <property type="project" value="UniProtKB-KW"/>
</dbReference>
<dbReference type="InterPro" id="IPR036034">
    <property type="entry name" value="PDZ_sf"/>
</dbReference>
<dbReference type="PANTHER" id="PTHR32060:SF30">
    <property type="entry name" value="CARBOXY-TERMINAL PROCESSING PROTEASE CTPA"/>
    <property type="match status" value="1"/>
</dbReference>
<dbReference type="Gene3D" id="3.90.226.10">
    <property type="entry name" value="2-enoyl-CoA Hydratase, Chain A, domain 1"/>
    <property type="match status" value="1"/>
</dbReference>
<dbReference type="SMART" id="SM00245">
    <property type="entry name" value="TSPc"/>
    <property type="match status" value="1"/>
</dbReference>
<feature type="domain" description="PDZ" evidence="7">
    <location>
        <begin position="96"/>
        <end position="175"/>
    </location>
</feature>
<dbReference type="GO" id="GO:0007165">
    <property type="term" value="P:signal transduction"/>
    <property type="evidence" value="ECO:0007669"/>
    <property type="project" value="TreeGrafter"/>
</dbReference>
<evidence type="ECO:0000313" key="8">
    <source>
        <dbReference type="EMBL" id="TWT38121.1"/>
    </source>
</evidence>
<evidence type="ECO:0000256" key="1">
    <source>
        <dbReference type="ARBA" id="ARBA00009179"/>
    </source>
</evidence>
<name>A0A5C5VJ55_9BACT</name>
<dbReference type="GO" id="GO:0030288">
    <property type="term" value="C:outer membrane-bounded periplasmic space"/>
    <property type="evidence" value="ECO:0007669"/>
    <property type="project" value="TreeGrafter"/>
</dbReference>
<reference evidence="8 9" key="1">
    <citation type="submission" date="2019-02" db="EMBL/GenBank/DDBJ databases">
        <title>Deep-cultivation of Planctomycetes and their phenomic and genomic characterization uncovers novel biology.</title>
        <authorList>
            <person name="Wiegand S."/>
            <person name="Jogler M."/>
            <person name="Boedeker C."/>
            <person name="Pinto D."/>
            <person name="Vollmers J."/>
            <person name="Rivas-Marin E."/>
            <person name="Kohn T."/>
            <person name="Peeters S.H."/>
            <person name="Heuer A."/>
            <person name="Rast P."/>
            <person name="Oberbeckmann S."/>
            <person name="Bunk B."/>
            <person name="Jeske O."/>
            <person name="Meyerdierks A."/>
            <person name="Storesund J.E."/>
            <person name="Kallscheuer N."/>
            <person name="Luecker S."/>
            <person name="Lage O.M."/>
            <person name="Pohl T."/>
            <person name="Merkel B.J."/>
            <person name="Hornburger P."/>
            <person name="Mueller R.-W."/>
            <person name="Bruemmer F."/>
            <person name="Labrenz M."/>
            <person name="Spormann A.M."/>
            <person name="Op Den Camp H."/>
            <person name="Overmann J."/>
            <person name="Amann R."/>
            <person name="Jetten M.S.M."/>
            <person name="Mascher T."/>
            <person name="Medema M.H."/>
            <person name="Devos D.P."/>
            <person name="Kaster A.-K."/>
            <person name="Ovreas L."/>
            <person name="Rohde M."/>
            <person name="Galperin M.Y."/>
            <person name="Jogler C."/>
        </authorList>
    </citation>
    <scope>NUCLEOTIDE SEQUENCE [LARGE SCALE GENOMIC DNA]</scope>
    <source>
        <strain evidence="8 9">KOR34</strain>
    </source>
</reference>
<organism evidence="8 9">
    <name type="scientific">Posidoniimonas corsicana</name>
    <dbReference type="NCBI Taxonomy" id="1938618"/>
    <lineage>
        <taxon>Bacteria</taxon>
        <taxon>Pseudomonadati</taxon>
        <taxon>Planctomycetota</taxon>
        <taxon>Planctomycetia</taxon>
        <taxon>Pirellulales</taxon>
        <taxon>Lacipirellulaceae</taxon>
        <taxon>Posidoniimonas</taxon>
    </lineage>
</organism>
<dbReference type="InterPro" id="IPR041489">
    <property type="entry name" value="PDZ_6"/>
</dbReference>
<sequence length="420" mass="44214" precursor="true">MPAARRPSPITSALLVATLLCPVGYAAEDAPAGVDPADRDDYLRRYGELAEVVTQIEVNFAEPIDRERLFRAALRGMLSELDPYSSYLPAEDFERLKQLAEAARPTTGVEFAIEEGRMVVLGVRPGSPAEKAGVQPGEQVLEIGGAPTERMTLTQADELTRGDAAGVALLLRADASSQPRRVELTAKRLTTPTVTGVRVLEGGVGYARIVSFTANTAAELRAAIDRLTGEGARALVLDLRFNPGGLLEAAVDVADLLLDAGVIVSIVGRHGDPRVINATGGVVAEGLPVVVLVNRYSASASEVVAAALQDHDRALVVGERTFGKGSVQSLVPLDSGRSGLKLTTAAYRRPSGGSIHRFAESSEADEWGVSPSEDGALALTADEARRLLASWGEDAASPVADRQLELAVELLTTAAKKAEP</sequence>
<dbReference type="GO" id="GO:0004252">
    <property type="term" value="F:serine-type endopeptidase activity"/>
    <property type="evidence" value="ECO:0007669"/>
    <property type="project" value="UniProtKB-EC"/>
</dbReference>
<dbReference type="PANTHER" id="PTHR32060">
    <property type="entry name" value="TAIL-SPECIFIC PROTEASE"/>
    <property type="match status" value="1"/>
</dbReference>
<dbReference type="PROSITE" id="PS50106">
    <property type="entry name" value="PDZ"/>
    <property type="match status" value="1"/>
</dbReference>
<dbReference type="Gene3D" id="2.30.42.10">
    <property type="match status" value="1"/>
</dbReference>
<keyword evidence="3 5" id="KW-0378">Hydrolase</keyword>
<feature type="chain" id="PRO_5022683681" evidence="6">
    <location>
        <begin position="27"/>
        <end position="420"/>
    </location>
</feature>
<protein>
    <submittedName>
        <fullName evidence="8">Carboxy-terminal processing protease CtpA</fullName>
        <ecNumber evidence="8">3.4.21.102</ecNumber>
    </submittedName>
</protein>
<dbReference type="Proteomes" id="UP000316714">
    <property type="component" value="Unassembled WGS sequence"/>
</dbReference>
<gene>
    <name evidence="8" type="primary">ctpA</name>
    <name evidence="8" type="ORF">KOR34_30890</name>
</gene>
<dbReference type="Pfam" id="PF17820">
    <property type="entry name" value="PDZ_6"/>
    <property type="match status" value="1"/>
</dbReference>
<dbReference type="NCBIfam" id="TIGR00225">
    <property type="entry name" value="prc"/>
    <property type="match status" value="1"/>
</dbReference>
<keyword evidence="6" id="KW-0732">Signal</keyword>
<evidence type="ECO:0000256" key="5">
    <source>
        <dbReference type="RuleBase" id="RU004404"/>
    </source>
</evidence>
<comment type="caution">
    <text evidence="8">The sequence shown here is derived from an EMBL/GenBank/DDBJ whole genome shotgun (WGS) entry which is preliminary data.</text>
</comment>
<dbReference type="SMART" id="SM00228">
    <property type="entry name" value="PDZ"/>
    <property type="match status" value="1"/>
</dbReference>
<keyword evidence="2 5" id="KW-0645">Protease</keyword>
<dbReference type="RefSeq" id="WP_146565410.1">
    <property type="nucleotide sequence ID" value="NZ_SIHJ01000001.1"/>
</dbReference>
<evidence type="ECO:0000259" key="7">
    <source>
        <dbReference type="PROSITE" id="PS50106"/>
    </source>
</evidence>
<dbReference type="SUPFAM" id="SSF52096">
    <property type="entry name" value="ClpP/crotonase"/>
    <property type="match status" value="1"/>
</dbReference>
<feature type="signal peptide" evidence="6">
    <location>
        <begin position="1"/>
        <end position="26"/>
    </location>
</feature>
<comment type="similarity">
    <text evidence="1 5">Belongs to the peptidase S41A family.</text>
</comment>
<dbReference type="CDD" id="cd07560">
    <property type="entry name" value="Peptidase_S41_CPP"/>
    <property type="match status" value="1"/>
</dbReference>
<evidence type="ECO:0000256" key="6">
    <source>
        <dbReference type="SAM" id="SignalP"/>
    </source>
</evidence>